<keyword evidence="1" id="KW-0812">Transmembrane</keyword>
<name>A0A318V4G3_9GAMM</name>
<proteinExistence type="predicted"/>
<dbReference type="Proteomes" id="UP000247551">
    <property type="component" value="Unassembled WGS sequence"/>
</dbReference>
<keyword evidence="1" id="KW-1133">Transmembrane helix</keyword>
<protein>
    <submittedName>
        <fullName evidence="2">Uncharacterized protein</fullName>
    </submittedName>
</protein>
<dbReference type="EMBL" id="QKLW01000002">
    <property type="protein sequence ID" value="PYF83484.1"/>
    <property type="molecule type" value="Genomic_DNA"/>
</dbReference>
<organism evidence="2 3">
    <name type="scientific">Marinomonas alcarazii</name>
    <dbReference type="NCBI Taxonomy" id="491949"/>
    <lineage>
        <taxon>Bacteria</taxon>
        <taxon>Pseudomonadati</taxon>
        <taxon>Pseudomonadota</taxon>
        <taxon>Gammaproteobacteria</taxon>
        <taxon>Oceanospirillales</taxon>
        <taxon>Oceanospirillaceae</taxon>
        <taxon>Marinomonas</taxon>
    </lineage>
</organism>
<accession>A0A318V4G3</accession>
<dbReference type="RefSeq" id="WP_110573933.1">
    <property type="nucleotide sequence ID" value="NZ_QKLW01000002.1"/>
</dbReference>
<reference evidence="2 3" key="1">
    <citation type="submission" date="2018-06" db="EMBL/GenBank/DDBJ databases">
        <title>Genomic Encyclopedia of Type Strains, Phase III (KMG-III): the genomes of soil and plant-associated and newly described type strains.</title>
        <authorList>
            <person name="Whitman W."/>
        </authorList>
    </citation>
    <scope>NUCLEOTIDE SEQUENCE [LARGE SCALE GENOMIC DNA]</scope>
    <source>
        <strain evidence="2 3">CECT 7730</strain>
    </source>
</reference>
<keyword evidence="1" id="KW-0472">Membrane</keyword>
<keyword evidence="3" id="KW-1185">Reference proteome</keyword>
<gene>
    <name evidence="2" type="ORF">DFP75_102580</name>
</gene>
<evidence type="ECO:0000313" key="2">
    <source>
        <dbReference type="EMBL" id="PYF83484.1"/>
    </source>
</evidence>
<evidence type="ECO:0000313" key="3">
    <source>
        <dbReference type="Proteomes" id="UP000247551"/>
    </source>
</evidence>
<feature type="transmembrane region" description="Helical" evidence="1">
    <location>
        <begin position="6"/>
        <end position="22"/>
    </location>
</feature>
<comment type="caution">
    <text evidence="2">The sequence shown here is derived from an EMBL/GenBank/DDBJ whole genome shotgun (WGS) entry which is preliminary data.</text>
</comment>
<dbReference type="AlphaFoldDB" id="A0A318V4G3"/>
<evidence type="ECO:0000256" key="1">
    <source>
        <dbReference type="SAM" id="Phobius"/>
    </source>
</evidence>
<sequence length="175" mass="19613">MFWELIATVFAGIGGAGIALLLRKITKQTAPKWLVPVFAGVAMLGFQIQGEYDWYEHQASLLPEGVVVVKTVQEEAPWRPWSYVFPQTMRFIAADVANSAKNKIDPNLVLVDLYFFERRHMAKRVPQIIDCLQGARADFTQSFSASNSSNAESQPTWHPIESDNLLLKAVCDNQA</sequence>